<evidence type="ECO:0000256" key="1">
    <source>
        <dbReference type="SAM" id="Phobius"/>
    </source>
</evidence>
<proteinExistence type="predicted"/>
<feature type="transmembrane region" description="Helical" evidence="1">
    <location>
        <begin position="54"/>
        <end position="75"/>
    </location>
</feature>
<accession>A0A1I4EBN9</accession>
<keyword evidence="3" id="KW-1185">Reference proteome</keyword>
<dbReference type="GeneID" id="96303311"/>
<feature type="transmembrane region" description="Helical" evidence="1">
    <location>
        <begin position="12"/>
        <end position="34"/>
    </location>
</feature>
<feature type="transmembrane region" description="Helical" evidence="1">
    <location>
        <begin position="96"/>
        <end position="119"/>
    </location>
</feature>
<name>A0A1I4EBN9_9ACTN</name>
<feature type="transmembrane region" description="Helical" evidence="1">
    <location>
        <begin position="210"/>
        <end position="228"/>
    </location>
</feature>
<dbReference type="EMBL" id="FOQY01000048">
    <property type="protein sequence ID" value="SFL02693.1"/>
    <property type="molecule type" value="Genomic_DNA"/>
</dbReference>
<keyword evidence="1" id="KW-1133">Transmembrane helix</keyword>
<reference evidence="3" key="1">
    <citation type="submission" date="2016-10" db="EMBL/GenBank/DDBJ databases">
        <authorList>
            <person name="Varghese N."/>
            <person name="Submissions S."/>
        </authorList>
    </citation>
    <scope>NUCLEOTIDE SEQUENCE [LARGE SCALE GENOMIC DNA]</scope>
    <source>
        <strain evidence="3">CGMCC 4.2126</strain>
    </source>
</reference>
<evidence type="ECO:0000313" key="2">
    <source>
        <dbReference type="EMBL" id="SFL02693.1"/>
    </source>
</evidence>
<keyword evidence="1" id="KW-0812">Transmembrane</keyword>
<feature type="transmembrane region" description="Helical" evidence="1">
    <location>
        <begin position="177"/>
        <end position="198"/>
    </location>
</feature>
<dbReference type="AlphaFoldDB" id="A0A1I4EBN9"/>
<evidence type="ECO:0000313" key="3">
    <source>
        <dbReference type="Proteomes" id="UP000199111"/>
    </source>
</evidence>
<organism evidence="2 3">
    <name type="scientific">Streptosporangium canum</name>
    <dbReference type="NCBI Taxonomy" id="324952"/>
    <lineage>
        <taxon>Bacteria</taxon>
        <taxon>Bacillati</taxon>
        <taxon>Actinomycetota</taxon>
        <taxon>Actinomycetes</taxon>
        <taxon>Streptosporangiales</taxon>
        <taxon>Streptosporangiaceae</taxon>
        <taxon>Streptosporangium</taxon>
    </lineage>
</organism>
<feature type="transmembrane region" description="Helical" evidence="1">
    <location>
        <begin position="234"/>
        <end position="258"/>
    </location>
</feature>
<sequence length="602" mass="66697">MRPHRPGRYRFGWPAALFAGGYLVAVVVIGAVSGDGEVVWRLVVHRRWRPMEPGWYVLSLVLLGGMQGWALWQILRGRAAGQDVAPDRHVRRLRRVLYAYLAVQLTFYVAFFLPSPWWVDVARDVGRLALVVLFHRVLDGTPRALRFVALAAGTLGVVGSIGEEVLDELDVRAVEQIFDLLGLSGWLWSLWMALILVAQARDGRWGRVTVWSGAASMVLAFLVMPLALGLSGGFGGPVITVTFVLFGARSVLMLVWLARSAHDLAGPHAGAVPRREGPAPARARLGRWPLPVAAVVLLSLLPAADHARGPFTSRSDCERARSTVGEYGRHVESRPMSGEMAFVCEVRGSDGSPFSQSVPDLALVAYGHRLCGVYTRNDPREIARVREASGVDVRGLTHTLAEICPRAAAIVKAAIDEEDREIAEREAEEQRKCDAAPRHRPLIRPESASVRRQPLWTDYGVLEAYEEDGYNDPFEDGLDELLEKNGLVAALPGHLMISIYADPRVCVTTETYRRRPPVETKGWHHVVEVGYHSPTGEIKLRDAMGGPELPDLAVRGKGHYRIRVHYAWLPWKGEKHAGQRLLIMAYPGRGDEVVVHRKRTDP</sequence>
<dbReference type="RefSeq" id="WP_093891825.1">
    <property type="nucleotide sequence ID" value="NZ_FOQY01000048.1"/>
</dbReference>
<dbReference type="Proteomes" id="UP000199111">
    <property type="component" value="Unassembled WGS sequence"/>
</dbReference>
<keyword evidence="1" id="KW-0472">Membrane</keyword>
<protein>
    <submittedName>
        <fullName evidence="2">Uncharacterized protein</fullName>
    </submittedName>
</protein>
<gene>
    <name evidence="2" type="ORF">SAMN05216275_14836</name>
</gene>